<dbReference type="GO" id="GO:0008381">
    <property type="term" value="F:mechanosensitive monoatomic ion channel activity"/>
    <property type="evidence" value="ECO:0007669"/>
    <property type="project" value="InterPro"/>
</dbReference>
<dbReference type="InterPro" id="IPR006685">
    <property type="entry name" value="MscS_channel_2nd"/>
</dbReference>
<dbReference type="InterPro" id="IPR023408">
    <property type="entry name" value="MscS_beta-dom_sf"/>
</dbReference>
<dbReference type="PANTHER" id="PTHR30414">
    <property type="entry name" value="MINICONDUCTANCE MECHANOSENSITIVE CHANNEL YBDG"/>
    <property type="match status" value="1"/>
</dbReference>
<dbReference type="AlphaFoldDB" id="A0A8X6FHZ1"/>
<evidence type="ECO:0000256" key="3">
    <source>
        <dbReference type="ARBA" id="ARBA00022989"/>
    </source>
</evidence>
<keyword evidence="8" id="KW-1185">Reference proteome</keyword>
<dbReference type="Proteomes" id="UP000887116">
    <property type="component" value="Unassembled WGS sequence"/>
</dbReference>
<evidence type="ECO:0000256" key="4">
    <source>
        <dbReference type="ARBA" id="ARBA00023136"/>
    </source>
</evidence>
<sequence length="167" mass="18055">MTMVSIGVAIYKIESLPEHASINLHAQILKIIIAIGCGLIIISSVLGVAISSVLTSLGAATALLTFIFKDTFLGLVSTLQLILQDIARVGDWVTLPSYNADGVIEKITVSIVVIRNFDQTYTTVPTSVFLTTGVKNWRGMFENGARKIKKSINIDMHTISVPVIKIV</sequence>
<name>A0A8X6FHZ1_TRICU</name>
<evidence type="ECO:0000313" key="8">
    <source>
        <dbReference type="Proteomes" id="UP000887116"/>
    </source>
</evidence>
<evidence type="ECO:0000256" key="5">
    <source>
        <dbReference type="SAM" id="Phobius"/>
    </source>
</evidence>
<feature type="domain" description="Mechanosensitive ion channel MscS" evidence="6">
    <location>
        <begin position="70"/>
        <end position="138"/>
    </location>
</feature>
<keyword evidence="4 5" id="KW-0472">Membrane</keyword>
<comment type="subcellular location">
    <subcellularLocation>
        <location evidence="1">Membrane</location>
    </subcellularLocation>
</comment>
<dbReference type="Pfam" id="PF00924">
    <property type="entry name" value="MS_channel_2nd"/>
    <property type="match status" value="1"/>
</dbReference>
<protein>
    <submittedName>
        <fullName evidence="7">Miniconductance mechanosensitive channel YbdG</fullName>
    </submittedName>
</protein>
<dbReference type="Gene3D" id="2.30.30.60">
    <property type="match status" value="1"/>
</dbReference>
<evidence type="ECO:0000313" key="7">
    <source>
        <dbReference type="EMBL" id="GFQ79394.1"/>
    </source>
</evidence>
<dbReference type="InterPro" id="IPR010920">
    <property type="entry name" value="LSM_dom_sf"/>
</dbReference>
<feature type="transmembrane region" description="Helical" evidence="5">
    <location>
        <begin position="60"/>
        <end position="83"/>
    </location>
</feature>
<dbReference type="OrthoDB" id="10266270at2759"/>
<dbReference type="EMBL" id="BMAO01022064">
    <property type="protein sequence ID" value="GFQ79394.1"/>
    <property type="molecule type" value="Genomic_DNA"/>
</dbReference>
<feature type="transmembrane region" description="Helical" evidence="5">
    <location>
        <begin position="31"/>
        <end position="54"/>
    </location>
</feature>
<comment type="caution">
    <text evidence="7">The sequence shown here is derived from an EMBL/GenBank/DDBJ whole genome shotgun (WGS) entry which is preliminary data.</text>
</comment>
<evidence type="ECO:0000259" key="6">
    <source>
        <dbReference type="Pfam" id="PF00924"/>
    </source>
</evidence>
<dbReference type="SUPFAM" id="SSF50182">
    <property type="entry name" value="Sm-like ribonucleoproteins"/>
    <property type="match status" value="1"/>
</dbReference>
<reference evidence="7" key="1">
    <citation type="submission" date="2020-07" db="EMBL/GenBank/DDBJ databases">
        <title>Multicomponent nature underlies the extraordinary mechanical properties of spider dragline silk.</title>
        <authorList>
            <person name="Kono N."/>
            <person name="Nakamura H."/>
            <person name="Mori M."/>
            <person name="Yoshida Y."/>
            <person name="Ohtoshi R."/>
            <person name="Malay A.D."/>
            <person name="Moran D.A.P."/>
            <person name="Tomita M."/>
            <person name="Numata K."/>
            <person name="Arakawa K."/>
        </authorList>
    </citation>
    <scope>NUCLEOTIDE SEQUENCE</scope>
</reference>
<dbReference type="GO" id="GO:0005886">
    <property type="term" value="C:plasma membrane"/>
    <property type="evidence" value="ECO:0007669"/>
    <property type="project" value="TreeGrafter"/>
</dbReference>
<gene>
    <name evidence="7" type="primary">ybdG</name>
    <name evidence="7" type="ORF">TNCT_186451</name>
</gene>
<dbReference type="InterPro" id="IPR030192">
    <property type="entry name" value="YbdG"/>
</dbReference>
<accession>A0A8X6FHZ1</accession>
<keyword evidence="2 5" id="KW-0812">Transmembrane</keyword>
<dbReference type="GO" id="GO:0071470">
    <property type="term" value="P:cellular response to osmotic stress"/>
    <property type="evidence" value="ECO:0007669"/>
    <property type="project" value="InterPro"/>
</dbReference>
<organism evidence="7 8">
    <name type="scientific">Trichonephila clavata</name>
    <name type="common">Joro spider</name>
    <name type="synonym">Nephila clavata</name>
    <dbReference type="NCBI Taxonomy" id="2740835"/>
    <lineage>
        <taxon>Eukaryota</taxon>
        <taxon>Metazoa</taxon>
        <taxon>Ecdysozoa</taxon>
        <taxon>Arthropoda</taxon>
        <taxon>Chelicerata</taxon>
        <taxon>Arachnida</taxon>
        <taxon>Araneae</taxon>
        <taxon>Araneomorphae</taxon>
        <taxon>Entelegynae</taxon>
        <taxon>Araneoidea</taxon>
        <taxon>Nephilidae</taxon>
        <taxon>Trichonephila</taxon>
    </lineage>
</organism>
<proteinExistence type="predicted"/>
<dbReference type="PANTHER" id="PTHR30414:SF0">
    <property type="entry name" value="MINICONDUCTANCE MECHANOSENSITIVE CHANNEL YBDG"/>
    <property type="match status" value="1"/>
</dbReference>
<evidence type="ECO:0000256" key="1">
    <source>
        <dbReference type="ARBA" id="ARBA00004370"/>
    </source>
</evidence>
<evidence type="ECO:0000256" key="2">
    <source>
        <dbReference type="ARBA" id="ARBA00022692"/>
    </source>
</evidence>
<keyword evidence="3 5" id="KW-1133">Transmembrane helix</keyword>